<evidence type="ECO:0008006" key="4">
    <source>
        <dbReference type="Google" id="ProtNLM"/>
    </source>
</evidence>
<organism evidence="2 3">
    <name type="scientific">Pedococcus ginsenosidimutans</name>
    <dbReference type="NCBI Taxonomy" id="490570"/>
    <lineage>
        <taxon>Bacteria</taxon>
        <taxon>Bacillati</taxon>
        <taxon>Actinomycetota</taxon>
        <taxon>Actinomycetes</taxon>
        <taxon>Micrococcales</taxon>
        <taxon>Intrasporangiaceae</taxon>
        <taxon>Pedococcus</taxon>
    </lineage>
</organism>
<evidence type="ECO:0000256" key="1">
    <source>
        <dbReference type="SAM" id="MobiDB-lite"/>
    </source>
</evidence>
<reference evidence="3" key="1">
    <citation type="journal article" date="2019" name="Int. J. Syst. Evol. Microbiol.">
        <title>The Global Catalogue of Microorganisms (GCM) 10K type strain sequencing project: providing services to taxonomists for standard genome sequencing and annotation.</title>
        <authorList>
            <consortium name="The Broad Institute Genomics Platform"/>
            <consortium name="The Broad Institute Genome Sequencing Center for Infectious Disease"/>
            <person name="Wu L."/>
            <person name="Ma J."/>
        </authorList>
    </citation>
    <scope>NUCLEOTIDE SEQUENCE [LARGE SCALE GENOMIC DNA]</scope>
    <source>
        <strain evidence="3">JCM 18961</strain>
    </source>
</reference>
<evidence type="ECO:0000313" key="3">
    <source>
        <dbReference type="Proteomes" id="UP001500556"/>
    </source>
</evidence>
<dbReference type="EMBL" id="BAABLO010000011">
    <property type="protein sequence ID" value="GAA4727545.1"/>
    <property type="molecule type" value="Genomic_DNA"/>
</dbReference>
<proteinExistence type="predicted"/>
<dbReference type="RefSeq" id="WP_345504171.1">
    <property type="nucleotide sequence ID" value="NZ_BAABLO010000011.1"/>
</dbReference>
<feature type="compositionally biased region" description="Polar residues" evidence="1">
    <location>
        <begin position="261"/>
        <end position="271"/>
    </location>
</feature>
<dbReference type="Proteomes" id="UP001500556">
    <property type="component" value="Unassembled WGS sequence"/>
</dbReference>
<protein>
    <recommendedName>
        <fullName evidence="4">FAD-binding PCMH-type domain-containing protein</fullName>
    </recommendedName>
</protein>
<gene>
    <name evidence="2" type="ORF">GCM10025782_27750</name>
</gene>
<name>A0ABP8YJ93_9MICO</name>
<feature type="region of interest" description="Disordered" evidence="1">
    <location>
        <begin position="259"/>
        <end position="281"/>
    </location>
</feature>
<comment type="caution">
    <text evidence="2">The sequence shown here is derived from an EMBL/GenBank/DDBJ whole genome shotgun (WGS) entry which is preliminary data.</text>
</comment>
<accession>A0ABP8YJ93</accession>
<evidence type="ECO:0000313" key="2">
    <source>
        <dbReference type="EMBL" id="GAA4727545.1"/>
    </source>
</evidence>
<keyword evidence="3" id="KW-1185">Reference proteome</keyword>
<sequence>MKSARTTPDAAPEGVATHALCSLRTYRHGDIGFIDVVGATPRPDELGRAVLWEWANCPAGVLVRLGGEVCADEVVPRLTAAGGLVRAWPGTPIGVISRRPDLRALVNLDPRGRLLACGASVAEIWHGGMWAGGVASNITIELPPTVRGPRTARETVARACVEWRLGALADPAASVTGDLVARAFTRGAEDITLTVSRLHSRVRVLVREDSRAPAGLGTGDTEIGLGIRFATSGVSDGAEALGEFALERHRVKWVVLRQPETGRTGTSSPGTADTVDRARMP</sequence>